<feature type="compositionally biased region" description="Basic and acidic residues" evidence="5">
    <location>
        <begin position="234"/>
        <end position="252"/>
    </location>
</feature>
<evidence type="ECO:0000313" key="7">
    <source>
        <dbReference type="EMBL" id="KAK5704016.1"/>
    </source>
</evidence>
<dbReference type="CDD" id="cd16449">
    <property type="entry name" value="RING-HC"/>
    <property type="match status" value="1"/>
</dbReference>
<gene>
    <name evidence="7" type="ORF">LTR97_003029</name>
</gene>
<feature type="compositionally biased region" description="Polar residues" evidence="5">
    <location>
        <begin position="103"/>
        <end position="117"/>
    </location>
</feature>
<evidence type="ECO:0000256" key="1">
    <source>
        <dbReference type="ARBA" id="ARBA00022723"/>
    </source>
</evidence>
<protein>
    <recommendedName>
        <fullName evidence="6">RING-type domain-containing protein</fullName>
    </recommendedName>
</protein>
<feature type="region of interest" description="Disordered" evidence="5">
    <location>
        <begin position="18"/>
        <end position="338"/>
    </location>
</feature>
<dbReference type="EMBL" id="JAVRQU010000004">
    <property type="protein sequence ID" value="KAK5704016.1"/>
    <property type="molecule type" value="Genomic_DNA"/>
</dbReference>
<evidence type="ECO:0000256" key="4">
    <source>
        <dbReference type="PROSITE-ProRule" id="PRU00175"/>
    </source>
</evidence>
<dbReference type="SUPFAM" id="SSF57850">
    <property type="entry name" value="RING/U-box"/>
    <property type="match status" value="1"/>
</dbReference>
<keyword evidence="2 4" id="KW-0863">Zinc-finger</keyword>
<evidence type="ECO:0000313" key="8">
    <source>
        <dbReference type="Proteomes" id="UP001310594"/>
    </source>
</evidence>
<evidence type="ECO:0000256" key="5">
    <source>
        <dbReference type="SAM" id="MobiDB-lite"/>
    </source>
</evidence>
<feature type="domain" description="RING-type" evidence="6">
    <location>
        <begin position="378"/>
        <end position="424"/>
    </location>
</feature>
<dbReference type="Pfam" id="PF13445">
    <property type="entry name" value="zf-RING_UBOX"/>
    <property type="match status" value="1"/>
</dbReference>
<dbReference type="SMART" id="SM00184">
    <property type="entry name" value="RING"/>
    <property type="match status" value="1"/>
</dbReference>
<name>A0AAN7W9B4_9PEZI</name>
<dbReference type="PANTHER" id="PTHR47094">
    <property type="entry name" value="ELFLESS, ISOFORM B"/>
    <property type="match status" value="1"/>
</dbReference>
<dbReference type="GO" id="GO:0006511">
    <property type="term" value="P:ubiquitin-dependent protein catabolic process"/>
    <property type="evidence" value="ECO:0007669"/>
    <property type="project" value="TreeGrafter"/>
</dbReference>
<keyword evidence="1" id="KW-0479">Metal-binding</keyword>
<evidence type="ECO:0000256" key="2">
    <source>
        <dbReference type="ARBA" id="ARBA00022771"/>
    </source>
</evidence>
<comment type="caution">
    <text evidence="7">The sequence shown here is derived from an EMBL/GenBank/DDBJ whole genome shotgun (WGS) entry which is preliminary data.</text>
</comment>
<dbReference type="AlphaFoldDB" id="A0AAN7W9B4"/>
<evidence type="ECO:0000256" key="3">
    <source>
        <dbReference type="ARBA" id="ARBA00022833"/>
    </source>
</evidence>
<dbReference type="PROSITE" id="PS00518">
    <property type="entry name" value="ZF_RING_1"/>
    <property type="match status" value="1"/>
</dbReference>
<dbReference type="GO" id="GO:0008270">
    <property type="term" value="F:zinc ion binding"/>
    <property type="evidence" value="ECO:0007669"/>
    <property type="project" value="UniProtKB-KW"/>
</dbReference>
<reference evidence="7" key="1">
    <citation type="submission" date="2023-08" db="EMBL/GenBank/DDBJ databases">
        <title>Black Yeasts Isolated from many extreme environments.</title>
        <authorList>
            <person name="Coleine C."/>
            <person name="Stajich J.E."/>
            <person name="Selbmann L."/>
        </authorList>
    </citation>
    <scope>NUCLEOTIDE SEQUENCE</scope>
    <source>
        <strain evidence="7">CCFEE 5810</strain>
    </source>
</reference>
<feature type="compositionally biased region" description="Low complexity" evidence="5">
    <location>
        <begin position="73"/>
        <end position="88"/>
    </location>
</feature>
<dbReference type="InterPro" id="IPR013083">
    <property type="entry name" value="Znf_RING/FYVE/PHD"/>
</dbReference>
<dbReference type="Proteomes" id="UP001310594">
    <property type="component" value="Unassembled WGS sequence"/>
</dbReference>
<dbReference type="GO" id="GO:0032183">
    <property type="term" value="F:SUMO binding"/>
    <property type="evidence" value="ECO:0007669"/>
    <property type="project" value="TreeGrafter"/>
</dbReference>
<feature type="compositionally biased region" description="Basic and acidic residues" evidence="5">
    <location>
        <begin position="52"/>
        <end position="72"/>
    </location>
</feature>
<dbReference type="GO" id="GO:0033768">
    <property type="term" value="C:SUMO-targeted ubiquitin ligase complex"/>
    <property type="evidence" value="ECO:0007669"/>
    <property type="project" value="TreeGrafter"/>
</dbReference>
<dbReference type="InterPro" id="IPR001841">
    <property type="entry name" value="Znf_RING"/>
</dbReference>
<dbReference type="Gene3D" id="3.30.40.10">
    <property type="entry name" value="Zinc/RING finger domain, C3HC4 (zinc finger)"/>
    <property type="match status" value="1"/>
</dbReference>
<dbReference type="PROSITE" id="PS50089">
    <property type="entry name" value="ZF_RING_2"/>
    <property type="match status" value="1"/>
</dbReference>
<sequence>MANNNYYNAAPAQEWDFDFMLADSDEPNNYPNTRPTSSSTFASPSPPAQRIAHRDLRAEAHELRQAHSERRAQMANAQSNAQANNPSQAPHPQPRPSEVIDLVNTNTHPATFTSNFPRISAPSRDPRLDDYRFQSELRDRYQPRPTQPRPQTENFAAAEQEEEEENEHDFAELVSSSNNDENEEDDELERASNASWDSSIDGGIEHMYPLRTDRRGRLRAVRRNSDGDGESEDGGGRDRHSGFQFDNDRVVDLTEEELEASLDRIPTRTEVGDHAQRQGPRSVKRRAGDTDFGTGHGSASASEGASNKRRKPAAPGPSTRRPARPNNNGAEDIESLDLTGSPTTISAEAKLQAQQQQDMIAAQTSSSEQPQRIGKRTCIICMEPYTNATITSCGHIYCHECLTMALKAGEKNSERGMGNCPVCRKSVSRKKAGGMVAVSFMTKKGFGKGKGRRNLG</sequence>
<dbReference type="InterPro" id="IPR049627">
    <property type="entry name" value="SLX8"/>
</dbReference>
<dbReference type="PANTHER" id="PTHR47094:SF1">
    <property type="entry name" value="RING-TYPE E3 UBIQUITIN TRANSFERASE"/>
    <property type="match status" value="1"/>
</dbReference>
<accession>A0AAN7W9B4</accession>
<proteinExistence type="predicted"/>
<keyword evidence="3" id="KW-0862">Zinc</keyword>
<dbReference type="InterPro" id="IPR017907">
    <property type="entry name" value="Znf_RING_CS"/>
</dbReference>
<dbReference type="GO" id="GO:0061630">
    <property type="term" value="F:ubiquitin protein ligase activity"/>
    <property type="evidence" value="ECO:0007669"/>
    <property type="project" value="InterPro"/>
</dbReference>
<organism evidence="7 8">
    <name type="scientific">Elasticomyces elasticus</name>
    <dbReference type="NCBI Taxonomy" id="574655"/>
    <lineage>
        <taxon>Eukaryota</taxon>
        <taxon>Fungi</taxon>
        <taxon>Dikarya</taxon>
        <taxon>Ascomycota</taxon>
        <taxon>Pezizomycotina</taxon>
        <taxon>Dothideomycetes</taxon>
        <taxon>Dothideomycetidae</taxon>
        <taxon>Mycosphaerellales</taxon>
        <taxon>Teratosphaeriaceae</taxon>
        <taxon>Elasticomyces</taxon>
    </lineage>
</organism>
<evidence type="ECO:0000259" key="6">
    <source>
        <dbReference type="PROSITE" id="PS50089"/>
    </source>
</evidence>
<feature type="compositionally biased region" description="Low complexity" evidence="5">
    <location>
        <begin position="149"/>
        <end position="158"/>
    </location>
</feature>
<feature type="compositionally biased region" description="Basic and acidic residues" evidence="5">
    <location>
        <begin position="124"/>
        <end position="142"/>
    </location>
</feature>
<dbReference type="GO" id="GO:0140082">
    <property type="term" value="F:SUMO-ubiquitin ligase activity"/>
    <property type="evidence" value="ECO:0007669"/>
    <property type="project" value="TreeGrafter"/>
</dbReference>
<dbReference type="InterPro" id="IPR027370">
    <property type="entry name" value="Znf-RING_euk"/>
</dbReference>
<feature type="compositionally biased region" description="Basic and acidic residues" evidence="5">
    <location>
        <begin position="261"/>
        <end position="276"/>
    </location>
</feature>